<dbReference type="RefSeq" id="WP_163736578.1">
    <property type="nucleotide sequence ID" value="NZ_AP022610.1"/>
</dbReference>
<evidence type="ECO:0000313" key="7">
    <source>
        <dbReference type="Proteomes" id="UP000466517"/>
    </source>
</evidence>
<dbReference type="PROSITE" id="PS50977">
    <property type="entry name" value="HTH_TETR_2"/>
    <property type="match status" value="1"/>
</dbReference>
<evidence type="ECO:0000256" key="3">
    <source>
        <dbReference type="ARBA" id="ARBA00023163"/>
    </source>
</evidence>
<dbReference type="Pfam" id="PF00440">
    <property type="entry name" value="TetR_N"/>
    <property type="match status" value="1"/>
</dbReference>
<dbReference type="Proteomes" id="UP000466517">
    <property type="component" value="Chromosome"/>
</dbReference>
<dbReference type="InterPro" id="IPR041583">
    <property type="entry name" value="TetR_C_31"/>
</dbReference>
<dbReference type="SUPFAM" id="SSF48498">
    <property type="entry name" value="Tetracyclin repressor-like, C-terminal domain"/>
    <property type="match status" value="1"/>
</dbReference>
<keyword evidence="3" id="KW-0804">Transcription</keyword>
<dbReference type="SUPFAM" id="SSF46689">
    <property type="entry name" value="Homeodomain-like"/>
    <property type="match status" value="1"/>
</dbReference>
<dbReference type="GO" id="GO:0003700">
    <property type="term" value="F:DNA-binding transcription factor activity"/>
    <property type="evidence" value="ECO:0007669"/>
    <property type="project" value="TreeGrafter"/>
</dbReference>
<evidence type="ECO:0000259" key="5">
    <source>
        <dbReference type="PROSITE" id="PS50977"/>
    </source>
</evidence>
<dbReference type="InterPro" id="IPR050109">
    <property type="entry name" value="HTH-type_TetR-like_transc_reg"/>
</dbReference>
<dbReference type="Pfam" id="PF17940">
    <property type="entry name" value="TetR_C_31"/>
    <property type="match status" value="1"/>
</dbReference>
<dbReference type="InterPro" id="IPR001647">
    <property type="entry name" value="HTH_TetR"/>
</dbReference>
<feature type="domain" description="HTH tetR-type" evidence="5">
    <location>
        <begin position="12"/>
        <end position="72"/>
    </location>
</feature>
<name>A0A7I7XFJ4_9MYCO</name>
<evidence type="ECO:0000256" key="4">
    <source>
        <dbReference type="PROSITE-ProRule" id="PRU00335"/>
    </source>
</evidence>
<proteinExistence type="predicted"/>
<dbReference type="InterPro" id="IPR036271">
    <property type="entry name" value="Tet_transcr_reg_TetR-rel_C_sf"/>
</dbReference>
<evidence type="ECO:0000256" key="2">
    <source>
        <dbReference type="ARBA" id="ARBA00023125"/>
    </source>
</evidence>
<keyword evidence="2 4" id="KW-0238">DNA-binding</keyword>
<reference evidence="6 7" key="1">
    <citation type="journal article" date="2019" name="Emerg. Microbes Infect.">
        <title>Comprehensive subspecies identification of 175 nontuberculous mycobacteria species based on 7547 genomic profiles.</title>
        <authorList>
            <person name="Matsumoto Y."/>
            <person name="Kinjo T."/>
            <person name="Motooka D."/>
            <person name="Nabeya D."/>
            <person name="Jung N."/>
            <person name="Uechi K."/>
            <person name="Horii T."/>
            <person name="Iida T."/>
            <person name="Fujita J."/>
            <person name="Nakamura S."/>
        </authorList>
    </citation>
    <scope>NUCLEOTIDE SEQUENCE [LARGE SCALE GENOMIC DNA]</scope>
    <source>
        <strain evidence="6 7">JCM 13574</strain>
    </source>
</reference>
<protein>
    <submittedName>
        <fullName evidence="6">TetR family transcriptional regulator</fullName>
    </submittedName>
</protein>
<dbReference type="InterPro" id="IPR009057">
    <property type="entry name" value="Homeodomain-like_sf"/>
</dbReference>
<sequence>MTAAEDARPGYGRGRDALIAATIRIVAVRGFRKLTYRAVAQEAGVTHGTVQHHFANLDELLEAALEHCVKVSLDGSSQPPESDRIDDYVATLGQSVRRTLDEQVFQYELVLESRRRPDLRPHIDRYYENYRAATRASLQRMGLPHDIHTVDVIFSALDGLVFRAVALGGIDLDNLDDQLDRLRDILRALAVEKPVQ</sequence>
<dbReference type="AlphaFoldDB" id="A0A7I7XFJ4"/>
<dbReference type="PRINTS" id="PR00455">
    <property type="entry name" value="HTHTETR"/>
</dbReference>
<dbReference type="Gene3D" id="1.10.357.10">
    <property type="entry name" value="Tetracycline Repressor, domain 2"/>
    <property type="match status" value="1"/>
</dbReference>
<evidence type="ECO:0000313" key="6">
    <source>
        <dbReference type="EMBL" id="BBZ27946.1"/>
    </source>
</evidence>
<organism evidence="6 7">
    <name type="scientific">Mycolicibacterium madagascariense</name>
    <dbReference type="NCBI Taxonomy" id="212765"/>
    <lineage>
        <taxon>Bacteria</taxon>
        <taxon>Bacillati</taxon>
        <taxon>Actinomycetota</taxon>
        <taxon>Actinomycetes</taxon>
        <taxon>Mycobacteriales</taxon>
        <taxon>Mycobacteriaceae</taxon>
        <taxon>Mycolicibacterium</taxon>
    </lineage>
</organism>
<keyword evidence="7" id="KW-1185">Reference proteome</keyword>
<dbReference type="KEGG" id="mmag:MMAD_22410"/>
<accession>A0A7I7XFJ4</accession>
<evidence type="ECO:0000256" key="1">
    <source>
        <dbReference type="ARBA" id="ARBA00023015"/>
    </source>
</evidence>
<dbReference type="EMBL" id="AP022610">
    <property type="protein sequence ID" value="BBZ27946.1"/>
    <property type="molecule type" value="Genomic_DNA"/>
</dbReference>
<keyword evidence="1" id="KW-0805">Transcription regulation</keyword>
<gene>
    <name evidence="6" type="ORF">MMAD_22410</name>
</gene>
<dbReference type="PANTHER" id="PTHR30055:SF234">
    <property type="entry name" value="HTH-TYPE TRANSCRIPTIONAL REGULATOR BETI"/>
    <property type="match status" value="1"/>
</dbReference>
<dbReference type="GO" id="GO:0000976">
    <property type="term" value="F:transcription cis-regulatory region binding"/>
    <property type="evidence" value="ECO:0007669"/>
    <property type="project" value="TreeGrafter"/>
</dbReference>
<feature type="DNA-binding region" description="H-T-H motif" evidence="4">
    <location>
        <begin position="35"/>
        <end position="54"/>
    </location>
</feature>
<dbReference type="PANTHER" id="PTHR30055">
    <property type="entry name" value="HTH-TYPE TRANSCRIPTIONAL REGULATOR RUTR"/>
    <property type="match status" value="1"/>
</dbReference>